<dbReference type="InterPro" id="IPR019235">
    <property type="entry name" value="DUF2178_TM"/>
</dbReference>
<reference evidence="2" key="1">
    <citation type="journal article" date="2020" name="mSystems">
        <title>Genome- and Community-Level Interaction Insights into Carbon Utilization and Element Cycling Functions of Hydrothermarchaeota in Hydrothermal Sediment.</title>
        <authorList>
            <person name="Zhou Z."/>
            <person name="Liu Y."/>
            <person name="Xu W."/>
            <person name="Pan J."/>
            <person name="Luo Z.H."/>
            <person name="Li M."/>
        </authorList>
    </citation>
    <scope>NUCLEOTIDE SEQUENCE</scope>
    <source>
        <strain evidence="2">SpSt-1183</strain>
    </source>
</reference>
<evidence type="ECO:0000256" key="1">
    <source>
        <dbReference type="SAM" id="Phobius"/>
    </source>
</evidence>
<dbReference type="AlphaFoldDB" id="A0A831PS03"/>
<dbReference type="EMBL" id="DSBY01000059">
    <property type="protein sequence ID" value="HDS62765.1"/>
    <property type="molecule type" value="Genomic_DNA"/>
</dbReference>
<dbReference type="Proteomes" id="UP000885648">
    <property type="component" value="Unassembled WGS sequence"/>
</dbReference>
<proteinExistence type="predicted"/>
<gene>
    <name evidence="2" type="ORF">ENN52_01265</name>
</gene>
<dbReference type="Pfam" id="PF09946">
    <property type="entry name" value="DUF2178"/>
    <property type="match status" value="1"/>
</dbReference>
<protein>
    <recommendedName>
        <fullName evidence="3">DUF2178 domain-containing protein</fullName>
    </recommendedName>
</protein>
<feature type="transmembrane region" description="Helical" evidence="1">
    <location>
        <begin position="101"/>
        <end position="121"/>
    </location>
</feature>
<comment type="caution">
    <text evidence="2">The sequence shown here is derived from an EMBL/GenBank/DDBJ whole genome shotgun (WGS) entry which is preliminary data.</text>
</comment>
<feature type="transmembrane region" description="Helical" evidence="1">
    <location>
        <begin position="77"/>
        <end position="95"/>
    </location>
</feature>
<feature type="transmembrane region" description="Helical" evidence="1">
    <location>
        <begin position="32"/>
        <end position="51"/>
    </location>
</feature>
<keyword evidence="1" id="KW-1133">Transmembrane helix</keyword>
<evidence type="ECO:0000313" key="2">
    <source>
        <dbReference type="EMBL" id="HDS62765.1"/>
    </source>
</evidence>
<name>A0A831PS03_9EURY</name>
<accession>A0A831PS03</accession>
<keyword evidence="1" id="KW-0472">Membrane</keyword>
<sequence>MKKSDFLLLSGALLLAAGLLIAASWPITEKSLPSMLLIAGTGVLFMALGLYRKRNEGKGPEQDERTMQIVDRGFRHSWYCTFAGMIALIAIGPFVHLGAYTGLFIALCWMTATAVVFQSYYSRGGDGE</sequence>
<evidence type="ECO:0008006" key="3">
    <source>
        <dbReference type="Google" id="ProtNLM"/>
    </source>
</evidence>
<organism evidence="2">
    <name type="scientific">Methanofollis liminatans</name>
    <dbReference type="NCBI Taxonomy" id="2201"/>
    <lineage>
        <taxon>Archaea</taxon>
        <taxon>Methanobacteriati</taxon>
        <taxon>Methanobacteriota</taxon>
        <taxon>Stenosarchaea group</taxon>
        <taxon>Methanomicrobia</taxon>
        <taxon>Methanomicrobiales</taxon>
        <taxon>Methanomicrobiaceae</taxon>
        <taxon>Methanofollis</taxon>
    </lineage>
</organism>
<keyword evidence="1" id="KW-0812">Transmembrane</keyword>